<name>A0A173TDP2_ANAHA</name>
<dbReference type="AlphaFoldDB" id="A0A173TDP2"/>
<accession>A0A173TDP2</accession>
<dbReference type="RefSeq" id="WP_044925145.1">
    <property type="nucleotide sequence ID" value="NZ_CYXT01000014.1"/>
</dbReference>
<reference evidence="2 3" key="1">
    <citation type="submission" date="2015-09" db="EMBL/GenBank/DDBJ databases">
        <authorList>
            <consortium name="Pathogen Informatics"/>
        </authorList>
    </citation>
    <scope>NUCLEOTIDE SEQUENCE [LARGE SCALE GENOMIC DNA]</scope>
    <source>
        <strain evidence="2 3">2789STDY5608868</strain>
    </source>
</reference>
<sequence>MIYDVLDVCRHIINYSEKEDYGVSNLKLQKLLYFVQAYFMLEKKDHAPCFHEKIEAWDFGPVVPEAYQEWAQYGSCDIPMIESYMVIDKDNIWNSYRVQYHDDVIDEDDKKLIDRVIDKFADYAATDLVSLTLCQRPWKDAYNPYQINEITTNAIRRYFSAAK</sequence>
<dbReference type="InterPro" id="IPR025272">
    <property type="entry name" value="SocA_Panacea"/>
</dbReference>
<evidence type="ECO:0000313" key="2">
    <source>
        <dbReference type="EMBL" id="CUN00097.1"/>
    </source>
</evidence>
<dbReference type="Pfam" id="PF13274">
    <property type="entry name" value="SocA_Panacea"/>
    <property type="match status" value="1"/>
</dbReference>
<gene>
    <name evidence="2" type="ORF">ERS852425_01974</name>
</gene>
<proteinExistence type="predicted"/>
<protein>
    <submittedName>
        <fullName evidence="2">Uncharacterized phage-associated protein</fullName>
    </submittedName>
</protein>
<evidence type="ECO:0000313" key="3">
    <source>
        <dbReference type="Proteomes" id="UP000095598"/>
    </source>
</evidence>
<organism evidence="2 3">
    <name type="scientific">Anaerostipes hadrus</name>
    <dbReference type="NCBI Taxonomy" id="649756"/>
    <lineage>
        <taxon>Bacteria</taxon>
        <taxon>Bacillati</taxon>
        <taxon>Bacillota</taxon>
        <taxon>Clostridia</taxon>
        <taxon>Lachnospirales</taxon>
        <taxon>Lachnospiraceae</taxon>
        <taxon>Anaerostipes</taxon>
    </lineage>
</organism>
<evidence type="ECO:0000259" key="1">
    <source>
        <dbReference type="Pfam" id="PF13274"/>
    </source>
</evidence>
<dbReference type="EMBL" id="CYXT01000014">
    <property type="protein sequence ID" value="CUN00097.1"/>
    <property type="molecule type" value="Genomic_DNA"/>
</dbReference>
<dbReference type="Proteomes" id="UP000095598">
    <property type="component" value="Unassembled WGS sequence"/>
</dbReference>
<feature type="domain" description="Antitoxin SocA-like Panacea" evidence="1">
    <location>
        <begin position="28"/>
        <end position="139"/>
    </location>
</feature>